<evidence type="ECO:0000313" key="4">
    <source>
        <dbReference type="Proteomes" id="UP000232164"/>
    </source>
</evidence>
<evidence type="ECO:0000259" key="1">
    <source>
        <dbReference type="Pfam" id="PF00534"/>
    </source>
</evidence>
<dbReference type="SUPFAM" id="SSF53756">
    <property type="entry name" value="UDP-Glycosyltransferase/glycogen phosphorylase"/>
    <property type="match status" value="1"/>
</dbReference>
<dbReference type="EMBL" id="PIQN01000009">
    <property type="protein sequence ID" value="PKA42778.1"/>
    <property type="molecule type" value="Genomic_DNA"/>
</dbReference>
<feature type="domain" description="Glycosyl transferase family 1" evidence="1">
    <location>
        <begin position="188"/>
        <end position="335"/>
    </location>
</feature>
<gene>
    <name evidence="2" type="ORF">CWR43_15260</name>
    <name evidence="3" type="ORF">N2599_23155</name>
</gene>
<geneLocation type="plasmid" evidence="3 5">
    <name>pWSM1592_1</name>
</geneLocation>
<dbReference type="CDD" id="cd03801">
    <property type="entry name" value="GT4_PimA-like"/>
    <property type="match status" value="1"/>
</dbReference>
<dbReference type="Pfam" id="PF00534">
    <property type="entry name" value="Glycos_transf_1"/>
    <property type="match status" value="1"/>
</dbReference>
<keyword evidence="3" id="KW-0614">Plasmid</keyword>
<evidence type="ECO:0000313" key="2">
    <source>
        <dbReference type="EMBL" id="PKA42778.1"/>
    </source>
</evidence>
<keyword evidence="2" id="KW-0808">Transferase</keyword>
<dbReference type="InterPro" id="IPR001296">
    <property type="entry name" value="Glyco_trans_1"/>
</dbReference>
<evidence type="ECO:0000313" key="3">
    <source>
        <dbReference type="EMBL" id="UWU18176.1"/>
    </source>
</evidence>
<sequence length="362" mass="39377">MRIAFYAPLKSPNHPTPSGDRLMARLLVRALQLAGHSVEIASEFRNFAPTPEAAAALEDERQAELLRLRRAWHNEPKPHLWFCYHPYYKSPDPFGPILAAEFGIPYVTAETSYSRKRDATGWAPSQALVAAAIRQAAINIALTERDEAGVGQAVPEARLALIKPFIDTASVRNIDLRPDSKRLVTVAMMRAGDKMASYTMLAAALRMIEEKTWTLGIIGDGPMRTEVEALFSDFPPGRIDWLGERSAGDVACLLCTSGLYVWPGCGEAYGLAYLEAQAAGLPAVAQRTAGVPAVIQDGVTGILTADGNVGAFAAAIDRLLHDPARRQEMGEAARRFVLEERSLEIAARELDGILKIYAGVEP</sequence>
<reference evidence="3" key="3">
    <citation type="submission" date="2022-09" db="EMBL/GenBank/DDBJ databases">
        <title>Australian commercial rhizobial inoculants.</title>
        <authorList>
            <person name="Kohlmeier M.G."/>
            <person name="O'Hara G.W."/>
            <person name="Colombi E."/>
            <person name="Ramsay J.P."/>
            <person name="Terpolilli J."/>
        </authorList>
    </citation>
    <scope>NUCLEOTIDE SEQUENCE</scope>
    <source>
        <strain evidence="3">WSM1592</strain>
        <plasmid evidence="3">pWSM1592_1</plasmid>
    </source>
</reference>
<proteinExistence type="predicted"/>
<dbReference type="STRING" id="1041146.GCA_000427985_01691"/>
<dbReference type="AlphaFoldDB" id="A0A2N0D9L9"/>
<accession>A0A2N0D9L9</accession>
<reference evidence="2 4" key="1">
    <citation type="submission" date="2017-11" db="EMBL/GenBank/DDBJ databases">
        <authorList>
            <person name="Han C.G."/>
        </authorList>
    </citation>
    <scope>NUCLEOTIDE SEQUENCE [LARGE SCALE GENOMIC DNA]</scope>
    <source>
        <strain evidence="2 4">HCNT1</strain>
    </source>
</reference>
<dbReference type="RefSeq" id="WP_027511124.1">
    <property type="nucleotide sequence ID" value="NZ_CP104144.1"/>
</dbReference>
<dbReference type="GO" id="GO:0016757">
    <property type="term" value="F:glycosyltransferase activity"/>
    <property type="evidence" value="ECO:0007669"/>
    <property type="project" value="InterPro"/>
</dbReference>
<organism evidence="2 4">
    <name type="scientific">Rhizobium sullae</name>
    <name type="common">Rhizobium hedysari</name>
    <dbReference type="NCBI Taxonomy" id="50338"/>
    <lineage>
        <taxon>Bacteria</taxon>
        <taxon>Pseudomonadati</taxon>
        <taxon>Pseudomonadota</taxon>
        <taxon>Alphaproteobacteria</taxon>
        <taxon>Hyphomicrobiales</taxon>
        <taxon>Rhizobiaceae</taxon>
        <taxon>Rhizobium/Agrobacterium group</taxon>
        <taxon>Rhizobium</taxon>
    </lineage>
</organism>
<protein>
    <submittedName>
        <fullName evidence="2">Glycosyl transferase</fullName>
    </submittedName>
    <submittedName>
        <fullName evidence="3">Glycosyltransferase family 4 protein</fullName>
    </submittedName>
</protein>
<dbReference type="Proteomes" id="UP001060123">
    <property type="component" value="Plasmid pWSM1592_1"/>
</dbReference>
<dbReference type="PANTHER" id="PTHR45947:SF3">
    <property type="entry name" value="SULFOQUINOVOSYL TRANSFERASE SQD2"/>
    <property type="match status" value="1"/>
</dbReference>
<dbReference type="InterPro" id="IPR050194">
    <property type="entry name" value="Glycosyltransferase_grp1"/>
</dbReference>
<dbReference type="Proteomes" id="UP000232164">
    <property type="component" value="Unassembled WGS sequence"/>
</dbReference>
<dbReference type="Gene3D" id="3.40.50.2000">
    <property type="entry name" value="Glycogen Phosphorylase B"/>
    <property type="match status" value="2"/>
</dbReference>
<evidence type="ECO:0000313" key="5">
    <source>
        <dbReference type="Proteomes" id="UP001060123"/>
    </source>
</evidence>
<dbReference type="PANTHER" id="PTHR45947">
    <property type="entry name" value="SULFOQUINOVOSYL TRANSFERASE SQD2"/>
    <property type="match status" value="1"/>
</dbReference>
<keyword evidence="5" id="KW-1185">Reference proteome</keyword>
<reference evidence="2 4" key="2">
    <citation type="submission" date="2017-12" db="EMBL/GenBank/DDBJ databases">
        <title>Genome sequence of Rhizobium sullae HCNT1 isolated from Sulla coronaria nodules and featuring peculiar denitrification phenotypes.</title>
        <authorList>
            <person name="De Diego-Diaz B."/>
            <person name="Treu L."/>
            <person name="Campanaro S."/>
            <person name="Da Silva Duarte V."/>
            <person name="Basaglia M."/>
            <person name="Favaro L."/>
            <person name="Casella S."/>
            <person name="Squartini A."/>
        </authorList>
    </citation>
    <scope>NUCLEOTIDE SEQUENCE [LARGE SCALE GENOMIC DNA]</scope>
    <source>
        <strain evidence="2 4">HCNT1</strain>
    </source>
</reference>
<name>A0A2N0D9L9_RHISU</name>
<dbReference type="EMBL" id="CP104144">
    <property type="protein sequence ID" value="UWU18176.1"/>
    <property type="molecule type" value="Genomic_DNA"/>
</dbReference>